<proteinExistence type="inferred from homology"/>
<dbReference type="PANTHER" id="PTHR42698">
    <property type="entry name" value="GTPASE ERA"/>
    <property type="match status" value="1"/>
</dbReference>
<name>A0A368L8I8_9BURK</name>
<protein>
    <recommendedName>
        <fullName evidence="2 7">GTPase Era</fullName>
    </recommendedName>
</protein>
<feature type="region of interest" description="G1" evidence="8">
    <location>
        <begin position="30"/>
        <end position="37"/>
    </location>
</feature>
<dbReference type="Pfam" id="PF01926">
    <property type="entry name" value="MMR_HSR1"/>
    <property type="match status" value="1"/>
</dbReference>
<evidence type="ECO:0000259" key="11">
    <source>
        <dbReference type="PROSITE" id="PS51713"/>
    </source>
</evidence>
<dbReference type="NCBIfam" id="NF000908">
    <property type="entry name" value="PRK00089.1"/>
    <property type="match status" value="1"/>
</dbReference>
<dbReference type="PROSITE" id="PS50823">
    <property type="entry name" value="KH_TYPE_2"/>
    <property type="match status" value="1"/>
</dbReference>
<dbReference type="Gene3D" id="3.40.50.300">
    <property type="entry name" value="P-loop containing nucleotide triphosphate hydrolases"/>
    <property type="match status" value="1"/>
</dbReference>
<keyword evidence="3" id="KW-0997">Cell inner membrane</keyword>
<dbReference type="GO" id="GO:0070181">
    <property type="term" value="F:small ribosomal subunit rRNA binding"/>
    <property type="evidence" value="ECO:0007669"/>
    <property type="project" value="UniProtKB-UniRule"/>
</dbReference>
<evidence type="ECO:0000256" key="9">
    <source>
        <dbReference type="RuleBase" id="RU003761"/>
    </source>
</evidence>
<feature type="region of interest" description="G2" evidence="8">
    <location>
        <begin position="56"/>
        <end position="60"/>
    </location>
</feature>
<evidence type="ECO:0000259" key="10">
    <source>
        <dbReference type="PROSITE" id="PS50823"/>
    </source>
</evidence>
<organism evidence="12 13">
    <name type="scientific">Parvibium lacunae</name>
    <dbReference type="NCBI Taxonomy" id="1888893"/>
    <lineage>
        <taxon>Bacteria</taxon>
        <taxon>Pseudomonadati</taxon>
        <taxon>Pseudomonadota</taxon>
        <taxon>Betaproteobacteria</taxon>
        <taxon>Burkholderiales</taxon>
        <taxon>Alcaligenaceae</taxon>
        <taxon>Parvibium</taxon>
    </lineage>
</organism>
<feature type="binding site" evidence="7">
    <location>
        <begin position="138"/>
        <end position="141"/>
    </location>
    <ligand>
        <name>GTP</name>
        <dbReference type="ChEBI" id="CHEBI:37565"/>
    </ligand>
</feature>
<keyword evidence="7" id="KW-0699">rRNA-binding</keyword>
<dbReference type="PROSITE" id="PS51713">
    <property type="entry name" value="G_ERA"/>
    <property type="match status" value="1"/>
</dbReference>
<evidence type="ECO:0000256" key="4">
    <source>
        <dbReference type="ARBA" id="ARBA00022741"/>
    </source>
</evidence>
<keyword evidence="5 7" id="KW-0694">RNA-binding</keyword>
<dbReference type="AlphaFoldDB" id="A0A368L8I8"/>
<dbReference type="InterPro" id="IPR005225">
    <property type="entry name" value="Small_GTP-bd"/>
</dbReference>
<dbReference type="InterPro" id="IPR015946">
    <property type="entry name" value="KH_dom-like_a/b"/>
</dbReference>
<dbReference type="CDD" id="cd22534">
    <property type="entry name" value="KH-II_Era"/>
    <property type="match status" value="1"/>
</dbReference>
<dbReference type="EMBL" id="QPGB01000001">
    <property type="protein sequence ID" value="RCS59549.1"/>
    <property type="molecule type" value="Genomic_DNA"/>
</dbReference>
<dbReference type="Proteomes" id="UP000252357">
    <property type="component" value="Unassembled WGS sequence"/>
</dbReference>
<keyword evidence="6 7" id="KW-0342">GTP-binding</keyword>
<dbReference type="InterPro" id="IPR009019">
    <property type="entry name" value="KH_sf_prok-type"/>
</dbReference>
<feature type="domain" description="Era-type G" evidence="11">
    <location>
        <begin position="22"/>
        <end position="189"/>
    </location>
</feature>
<dbReference type="GO" id="GO:0005886">
    <property type="term" value="C:plasma membrane"/>
    <property type="evidence" value="ECO:0007669"/>
    <property type="project" value="UniProtKB-SubCell"/>
</dbReference>
<dbReference type="OrthoDB" id="9805918at2"/>
<feature type="region of interest" description="G3" evidence="8">
    <location>
        <begin position="77"/>
        <end position="80"/>
    </location>
</feature>
<keyword evidence="7" id="KW-0472">Membrane</keyword>
<dbReference type="Pfam" id="PF07650">
    <property type="entry name" value="KH_2"/>
    <property type="match status" value="1"/>
</dbReference>
<evidence type="ECO:0000256" key="3">
    <source>
        <dbReference type="ARBA" id="ARBA00022519"/>
    </source>
</evidence>
<feature type="binding site" evidence="7">
    <location>
        <begin position="77"/>
        <end position="81"/>
    </location>
    <ligand>
        <name>GTP</name>
        <dbReference type="ChEBI" id="CHEBI:37565"/>
    </ligand>
</feature>
<dbReference type="InterPro" id="IPR004044">
    <property type="entry name" value="KH_dom_type_2"/>
</dbReference>
<evidence type="ECO:0000256" key="1">
    <source>
        <dbReference type="ARBA" id="ARBA00007921"/>
    </source>
</evidence>
<dbReference type="InterPro" id="IPR027417">
    <property type="entry name" value="P-loop_NTPase"/>
</dbReference>
<feature type="region of interest" description="G5" evidence="8">
    <location>
        <begin position="168"/>
        <end position="170"/>
    </location>
</feature>
<dbReference type="Gene3D" id="3.30.300.20">
    <property type="match status" value="1"/>
</dbReference>
<keyword evidence="13" id="KW-1185">Reference proteome</keyword>
<dbReference type="InterPro" id="IPR030388">
    <property type="entry name" value="G_ERA_dom"/>
</dbReference>
<dbReference type="GO" id="GO:0043024">
    <property type="term" value="F:ribosomal small subunit binding"/>
    <property type="evidence" value="ECO:0007669"/>
    <property type="project" value="TreeGrafter"/>
</dbReference>
<evidence type="ECO:0000313" key="12">
    <source>
        <dbReference type="EMBL" id="RCS59549.1"/>
    </source>
</evidence>
<keyword evidence="7" id="KW-0963">Cytoplasm</keyword>
<accession>A0A368L8I8</accession>
<reference evidence="12 13" key="1">
    <citation type="journal article" date="2018" name="Int. J. Syst. Evol. Microbiol.">
        <title>Parvibium lacunae gen. nov., sp. nov., a new member of the family Alcaligenaceae isolated from a freshwater pond.</title>
        <authorList>
            <person name="Chen W.M."/>
            <person name="Xie P.B."/>
            <person name="Hsu M.Y."/>
            <person name="Sheu S.Y."/>
        </authorList>
    </citation>
    <scope>NUCLEOTIDE SEQUENCE [LARGE SCALE GENOMIC DNA]</scope>
    <source>
        <strain evidence="12 13">KMB9</strain>
    </source>
</reference>
<dbReference type="InterPro" id="IPR005662">
    <property type="entry name" value="GTPase_Era-like"/>
</dbReference>
<dbReference type="HAMAP" id="MF_00367">
    <property type="entry name" value="GTPase_Era"/>
    <property type="match status" value="1"/>
</dbReference>
<dbReference type="GO" id="GO:0005829">
    <property type="term" value="C:cytosol"/>
    <property type="evidence" value="ECO:0007669"/>
    <property type="project" value="TreeGrafter"/>
</dbReference>
<dbReference type="RefSeq" id="WP_114401699.1">
    <property type="nucleotide sequence ID" value="NZ_QPGB01000001.1"/>
</dbReference>
<comment type="subunit">
    <text evidence="7">Monomer.</text>
</comment>
<feature type="region of interest" description="G4" evidence="8">
    <location>
        <begin position="138"/>
        <end position="141"/>
    </location>
</feature>
<sequence length="311" mass="34836">MSNSLPADVTVSNEMPAHGPRRVGYVAIVGRPNVGKSTLLNAMIGAKVSITSRKAQTTRHRIHGVLTTASAQFVFVDTPGFQTKYGGTLNRVMNRVVTQTLSDIDVVLLVCEAGRVTPADREVLKLLPQQIPVLLVLNKVDLVEPKEKLLPLLAEMQQLYPFAAIIPVSAHKGLQLDHLQNEIAMHLPWGELLFAEDDLTDRNERFIAAEFVREKLFRLLGEELPYGCTVVVEKYELEGQLRRIYCAILIDKDAHKPIILGRQGERIKRIGMEARQDLERLFSGSVYLEIFVKTRSGWADSEASLRQLGYE</sequence>
<comment type="caution">
    <text evidence="12">The sequence shown here is derived from an EMBL/GenBank/DDBJ whole genome shotgun (WGS) entry which is preliminary data.</text>
</comment>
<dbReference type="InterPro" id="IPR006073">
    <property type="entry name" value="GTP-bd"/>
</dbReference>
<evidence type="ECO:0000313" key="13">
    <source>
        <dbReference type="Proteomes" id="UP000252357"/>
    </source>
</evidence>
<keyword evidence="4 7" id="KW-0547">Nucleotide-binding</keyword>
<dbReference type="CDD" id="cd04163">
    <property type="entry name" value="Era"/>
    <property type="match status" value="1"/>
</dbReference>
<dbReference type="GO" id="GO:0005525">
    <property type="term" value="F:GTP binding"/>
    <property type="evidence" value="ECO:0007669"/>
    <property type="project" value="UniProtKB-UniRule"/>
</dbReference>
<dbReference type="PANTHER" id="PTHR42698:SF1">
    <property type="entry name" value="GTPASE ERA, MITOCHONDRIAL"/>
    <property type="match status" value="1"/>
</dbReference>
<comment type="subcellular location">
    <subcellularLocation>
        <location evidence="7">Cytoplasm</location>
    </subcellularLocation>
    <subcellularLocation>
        <location evidence="7">Cell membrane</location>
        <topology evidence="7">Peripheral membrane protein</topology>
    </subcellularLocation>
</comment>
<dbReference type="GO" id="GO:0000028">
    <property type="term" value="P:ribosomal small subunit assembly"/>
    <property type="evidence" value="ECO:0007669"/>
    <property type="project" value="TreeGrafter"/>
</dbReference>
<comment type="similarity">
    <text evidence="1 7 8 9">Belongs to the TRAFAC class TrmE-Era-EngA-EngB-Septin-like GTPase superfamily. Era GTPase family.</text>
</comment>
<evidence type="ECO:0000256" key="5">
    <source>
        <dbReference type="ARBA" id="ARBA00022884"/>
    </source>
</evidence>
<evidence type="ECO:0000256" key="2">
    <source>
        <dbReference type="ARBA" id="ARBA00020484"/>
    </source>
</evidence>
<dbReference type="NCBIfam" id="TIGR00436">
    <property type="entry name" value="era"/>
    <property type="match status" value="1"/>
</dbReference>
<evidence type="ECO:0000256" key="7">
    <source>
        <dbReference type="HAMAP-Rule" id="MF_00367"/>
    </source>
</evidence>
<dbReference type="GO" id="GO:0003924">
    <property type="term" value="F:GTPase activity"/>
    <property type="evidence" value="ECO:0007669"/>
    <property type="project" value="UniProtKB-UniRule"/>
</dbReference>
<feature type="binding site" evidence="7">
    <location>
        <begin position="30"/>
        <end position="37"/>
    </location>
    <ligand>
        <name>GTP</name>
        <dbReference type="ChEBI" id="CHEBI:37565"/>
    </ligand>
</feature>
<keyword evidence="7" id="KW-1003">Cell membrane</keyword>
<keyword evidence="7" id="KW-0690">Ribosome biogenesis</keyword>
<dbReference type="SUPFAM" id="SSF52540">
    <property type="entry name" value="P-loop containing nucleoside triphosphate hydrolases"/>
    <property type="match status" value="1"/>
</dbReference>
<dbReference type="NCBIfam" id="TIGR00231">
    <property type="entry name" value="small_GTP"/>
    <property type="match status" value="1"/>
</dbReference>
<comment type="function">
    <text evidence="7">An essential GTPase that binds both GDP and GTP, with rapid nucleotide exchange. Plays a role in 16S rRNA processing and 30S ribosomal subunit biogenesis and possibly also in cell cycle regulation and energy metabolism.</text>
</comment>
<dbReference type="SUPFAM" id="SSF54814">
    <property type="entry name" value="Prokaryotic type KH domain (KH-domain type II)"/>
    <property type="match status" value="1"/>
</dbReference>
<feature type="domain" description="KH type-2" evidence="10">
    <location>
        <begin position="212"/>
        <end position="296"/>
    </location>
</feature>
<gene>
    <name evidence="7" type="primary">era</name>
    <name evidence="12" type="ORF">DU000_02155</name>
</gene>
<evidence type="ECO:0000256" key="8">
    <source>
        <dbReference type="PROSITE-ProRule" id="PRU01050"/>
    </source>
</evidence>
<evidence type="ECO:0000256" key="6">
    <source>
        <dbReference type="ARBA" id="ARBA00023134"/>
    </source>
</evidence>